<keyword evidence="2 4" id="KW-0238">DNA-binding</keyword>
<evidence type="ECO:0000259" key="5">
    <source>
        <dbReference type="PROSITE" id="PS50977"/>
    </source>
</evidence>
<name>C0CKN4_BLAHS</name>
<dbReference type="EMBL" id="ACBZ01000071">
    <property type="protein sequence ID" value="EEG49591.1"/>
    <property type="molecule type" value="Genomic_DNA"/>
</dbReference>
<dbReference type="SUPFAM" id="SSF46689">
    <property type="entry name" value="Homeodomain-like"/>
    <property type="match status" value="1"/>
</dbReference>
<evidence type="ECO:0000256" key="1">
    <source>
        <dbReference type="ARBA" id="ARBA00023015"/>
    </source>
</evidence>
<dbReference type="Gene3D" id="1.10.10.60">
    <property type="entry name" value="Homeodomain-like"/>
    <property type="match status" value="1"/>
</dbReference>
<dbReference type="GO" id="GO:0003677">
    <property type="term" value="F:DNA binding"/>
    <property type="evidence" value="ECO:0007669"/>
    <property type="project" value="UniProtKB-UniRule"/>
</dbReference>
<dbReference type="InterPro" id="IPR009057">
    <property type="entry name" value="Homeodomain-like_sf"/>
</dbReference>
<keyword evidence="3" id="KW-0804">Transcription</keyword>
<dbReference type="Pfam" id="PF17922">
    <property type="entry name" value="TetR_C_17"/>
    <property type="match status" value="1"/>
</dbReference>
<dbReference type="AlphaFoldDB" id="C0CKN4"/>
<evidence type="ECO:0000313" key="7">
    <source>
        <dbReference type="Proteomes" id="UP000003100"/>
    </source>
</evidence>
<dbReference type="InterPro" id="IPR036271">
    <property type="entry name" value="Tet_transcr_reg_TetR-rel_C_sf"/>
</dbReference>
<feature type="DNA-binding region" description="H-T-H motif" evidence="4">
    <location>
        <begin position="37"/>
        <end position="56"/>
    </location>
</feature>
<dbReference type="PANTHER" id="PTHR47506">
    <property type="entry name" value="TRANSCRIPTIONAL REGULATORY PROTEIN"/>
    <property type="match status" value="1"/>
</dbReference>
<protein>
    <recommendedName>
        <fullName evidence="5">HTH tetR-type domain-containing protein</fullName>
    </recommendedName>
</protein>
<dbReference type="PRINTS" id="PR00455">
    <property type="entry name" value="HTHTETR"/>
</dbReference>
<dbReference type="Gene3D" id="1.10.357.10">
    <property type="entry name" value="Tetracycline Repressor, domain 2"/>
    <property type="match status" value="1"/>
</dbReference>
<dbReference type="InterPro" id="IPR001647">
    <property type="entry name" value="HTH_TetR"/>
</dbReference>
<feature type="domain" description="HTH tetR-type" evidence="5">
    <location>
        <begin position="14"/>
        <end position="74"/>
    </location>
</feature>
<dbReference type="SUPFAM" id="SSF48498">
    <property type="entry name" value="Tetracyclin repressor-like, C-terminal domain"/>
    <property type="match status" value="1"/>
</dbReference>
<dbReference type="Proteomes" id="UP000003100">
    <property type="component" value="Unassembled WGS sequence"/>
</dbReference>
<organism evidence="6 7">
    <name type="scientific">Blautia hydrogenotrophica (strain DSM 10507 / JCM 14656 / S5a33)</name>
    <name type="common">Ruminococcus hydrogenotrophicus</name>
    <dbReference type="NCBI Taxonomy" id="476272"/>
    <lineage>
        <taxon>Bacteria</taxon>
        <taxon>Bacillati</taxon>
        <taxon>Bacillota</taxon>
        <taxon>Clostridia</taxon>
        <taxon>Lachnospirales</taxon>
        <taxon>Lachnospiraceae</taxon>
        <taxon>Blautia</taxon>
    </lineage>
</organism>
<proteinExistence type="predicted"/>
<dbReference type="HOGENOM" id="CLU_069356_15_12_9"/>
<reference evidence="6 7" key="2">
    <citation type="submission" date="2009-02" db="EMBL/GenBank/DDBJ databases">
        <title>Draft genome sequence of Blautia hydrogenotrophica DSM 10507 (Ruminococcus hydrogenotrophicus DSM 10507).</title>
        <authorList>
            <person name="Sudarsanam P."/>
            <person name="Ley R."/>
            <person name="Guruge J."/>
            <person name="Turnbaugh P.J."/>
            <person name="Mahowald M."/>
            <person name="Liep D."/>
            <person name="Gordon J."/>
        </authorList>
    </citation>
    <scope>NUCLEOTIDE SEQUENCE [LARGE SCALE GENOMIC DNA]</scope>
    <source>
        <strain evidence="7">DSM 10507 / JCM 14656 / S5a33</strain>
    </source>
</reference>
<dbReference type="eggNOG" id="COG1309">
    <property type="taxonomic scope" value="Bacteria"/>
</dbReference>
<accession>C0CKN4</accession>
<dbReference type="InterPro" id="IPR041612">
    <property type="entry name" value="YfiR_C"/>
</dbReference>
<dbReference type="PROSITE" id="PS50977">
    <property type="entry name" value="HTH_TETR_2"/>
    <property type="match status" value="1"/>
</dbReference>
<keyword evidence="1" id="KW-0805">Transcription regulation</keyword>
<gene>
    <name evidence="6" type="ORF">RUMHYD_01404</name>
</gene>
<evidence type="ECO:0000256" key="4">
    <source>
        <dbReference type="PROSITE-ProRule" id="PRU00335"/>
    </source>
</evidence>
<dbReference type="PANTHER" id="PTHR47506:SF3">
    <property type="entry name" value="HTH-TYPE TRANSCRIPTIONAL REGULATOR LMRA"/>
    <property type="match status" value="1"/>
</dbReference>
<dbReference type="Pfam" id="PF00440">
    <property type="entry name" value="TetR_N"/>
    <property type="match status" value="1"/>
</dbReference>
<reference evidence="6 7" key="1">
    <citation type="submission" date="2009-01" db="EMBL/GenBank/DDBJ databases">
        <authorList>
            <person name="Fulton L."/>
            <person name="Clifton S."/>
            <person name="Fulton B."/>
            <person name="Xu J."/>
            <person name="Minx P."/>
            <person name="Pepin K.H."/>
            <person name="Johnson M."/>
            <person name="Bhonagiri V."/>
            <person name="Nash W.E."/>
            <person name="Mardis E.R."/>
            <person name="Wilson R.K."/>
        </authorList>
    </citation>
    <scope>NUCLEOTIDE SEQUENCE [LARGE SCALE GENOMIC DNA]</scope>
    <source>
        <strain evidence="7">DSM 10507 / JCM 14656 / S5a33</strain>
    </source>
</reference>
<evidence type="ECO:0000256" key="2">
    <source>
        <dbReference type="ARBA" id="ARBA00023125"/>
    </source>
</evidence>
<evidence type="ECO:0000256" key="3">
    <source>
        <dbReference type="ARBA" id="ARBA00023163"/>
    </source>
</evidence>
<dbReference type="PATRIC" id="fig|476272.21.peg.2754"/>
<keyword evidence="7" id="KW-1185">Reference proteome</keyword>
<sequence length="201" mass="23189">MSQNGAITMGKKGDETKRFILEKALSLFAEKGFKNVTMKDICMETGLSRGGLYRHYESTHQIFSEIVDTLMSRQDNELSEKMKNKVPAPIILDEILERYKKEMLDSSGSLSIAILEFYSENQSDNNDNMLFKQYLYSKEMWKNFISYGVERGEFKKVDSEEMIDLIIFSYQGVRMFATILPIDEHIPERLISHVKKALLGG</sequence>
<evidence type="ECO:0000313" key="6">
    <source>
        <dbReference type="EMBL" id="EEG49591.1"/>
    </source>
</evidence>